<keyword evidence="1" id="KW-1133">Transmembrane helix</keyword>
<accession>A0A1M5V046</accession>
<keyword evidence="1" id="KW-0812">Transmembrane</keyword>
<dbReference type="STRING" id="1121131.SAMN02745229_00812"/>
<sequence>MYLVYFIEVIILFIIGMYGLAQAFVTNKVVKDKKGKEKSTKPVKVSGAFLALASWLLAGYIIYHFMGVQG</sequence>
<keyword evidence="3" id="KW-1185">Reference proteome</keyword>
<protein>
    <submittedName>
        <fullName evidence="2">Uncharacterized protein</fullName>
    </submittedName>
</protein>
<feature type="transmembrane region" description="Helical" evidence="1">
    <location>
        <begin position="45"/>
        <end position="66"/>
    </location>
</feature>
<dbReference type="GeneID" id="89511595"/>
<dbReference type="EMBL" id="FQXK01000006">
    <property type="protein sequence ID" value="SHH68625.1"/>
    <property type="molecule type" value="Genomic_DNA"/>
</dbReference>
<keyword evidence="1" id="KW-0472">Membrane</keyword>
<organism evidence="2 3">
    <name type="scientific">Butyrivibrio fibrisolvens DSM 3071</name>
    <dbReference type="NCBI Taxonomy" id="1121131"/>
    <lineage>
        <taxon>Bacteria</taxon>
        <taxon>Bacillati</taxon>
        <taxon>Bacillota</taxon>
        <taxon>Clostridia</taxon>
        <taxon>Lachnospirales</taxon>
        <taxon>Lachnospiraceae</taxon>
        <taxon>Butyrivibrio</taxon>
    </lineage>
</organism>
<dbReference type="Proteomes" id="UP000184278">
    <property type="component" value="Unassembled WGS sequence"/>
</dbReference>
<dbReference type="AlphaFoldDB" id="A0A1M5V046"/>
<evidence type="ECO:0000313" key="2">
    <source>
        <dbReference type="EMBL" id="SHH68625.1"/>
    </source>
</evidence>
<proteinExistence type="predicted"/>
<dbReference type="RefSeq" id="WP_073385720.1">
    <property type="nucleotide sequence ID" value="NZ_FQXK01000006.1"/>
</dbReference>
<name>A0A1M5V046_BUTFI</name>
<gene>
    <name evidence="2" type="ORF">SAMN02745229_00812</name>
</gene>
<evidence type="ECO:0000313" key="3">
    <source>
        <dbReference type="Proteomes" id="UP000184278"/>
    </source>
</evidence>
<reference evidence="3" key="1">
    <citation type="submission" date="2016-11" db="EMBL/GenBank/DDBJ databases">
        <authorList>
            <person name="Varghese N."/>
            <person name="Submissions S."/>
        </authorList>
    </citation>
    <scope>NUCLEOTIDE SEQUENCE [LARGE SCALE GENOMIC DNA]</scope>
    <source>
        <strain evidence="3">DSM 3071</strain>
    </source>
</reference>
<evidence type="ECO:0000256" key="1">
    <source>
        <dbReference type="SAM" id="Phobius"/>
    </source>
</evidence>
<feature type="transmembrane region" description="Helical" evidence="1">
    <location>
        <begin position="6"/>
        <end position="25"/>
    </location>
</feature>